<dbReference type="AlphaFoldDB" id="A0A059AWH7"/>
<feature type="domain" description="EF-hand" evidence="5">
    <location>
        <begin position="86"/>
        <end position="121"/>
    </location>
</feature>
<dbReference type="Pfam" id="PF13499">
    <property type="entry name" value="EF-hand_7"/>
    <property type="match status" value="2"/>
</dbReference>
<dbReference type="SUPFAM" id="SSF47473">
    <property type="entry name" value="EF-hand"/>
    <property type="match status" value="1"/>
</dbReference>
<dbReference type="Gramene" id="KCW58109">
    <property type="protein sequence ID" value="KCW58109"/>
    <property type="gene ID" value="EUGRSUZ_H00832"/>
</dbReference>
<feature type="domain" description="EF-hand" evidence="5">
    <location>
        <begin position="47"/>
        <end position="82"/>
    </location>
</feature>
<dbReference type="EMBL" id="KK198760">
    <property type="protein sequence ID" value="KCW58109.1"/>
    <property type="molecule type" value="Genomic_DNA"/>
</dbReference>
<proteinExistence type="predicted"/>
<dbReference type="InterPro" id="IPR011992">
    <property type="entry name" value="EF-hand-dom_pair"/>
</dbReference>
<dbReference type="eggNOG" id="KOG0027">
    <property type="taxonomic scope" value="Eukaryota"/>
</dbReference>
<dbReference type="CDD" id="cd00051">
    <property type="entry name" value="EFh"/>
    <property type="match status" value="1"/>
</dbReference>
<dbReference type="InParanoid" id="A0A059AWH7"/>
<evidence type="ECO:0000256" key="1">
    <source>
        <dbReference type="ARBA" id="ARBA00003291"/>
    </source>
</evidence>
<dbReference type="Gene3D" id="1.10.238.10">
    <property type="entry name" value="EF-hand"/>
    <property type="match status" value="2"/>
</dbReference>
<protein>
    <recommendedName>
        <fullName evidence="5">EF-hand domain-containing protein</fullName>
    </recommendedName>
</protein>
<dbReference type="PROSITE" id="PS00018">
    <property type="entry name" value="EF_HAND_1"/>
    <property type="match status" value="1"/>
</dbReference>
<organism evidence="6">
    <name type="scientific">Eucalyptus grandis</name>
    <name type="common">Flooded gum</name>
    <dbReference type="NCBI Taxonomy" id="71139"/>
    <lineage>
        <taxon>Eukaryota</taxon>
        <taxon>Viridiplantae</taxon>
        <taxon>Streptophyta</taxon>
        <taxon>Embryophyta</taxon>
        <taxon>Tracheophyta</taxon>
        <taxon>Spermatophyta</taxon>
        <taxon>Magnoliopsida</taxon>
        <taxon>eudicotyledons</taxon>
        <taxon>Gunneridae</taxon>
        <taxon>Pentapetalae</taxon>
        <taxon>rosids</taxon>
        <taxon>malvids</taxon>
        <taxon>Myrtales</taxon>
        <taxon>Myrtaceae</taxon>
        <taxon>Myrtoideae</taxon>
        <taxon>Eucalypteae</taxon>
        <taxon>Eucalyptus</taxon>
    </lineage>
</organism>
<name>A0A059AWH7_EUCGR</name>
<dbReference type="InterPro" id="IPR018247">
    <property type="entry name" value="EF_Hand_1_Ca_BS"/>
</dbReference>
<sequence length="155" mass="16912">KSASLTTAGKAAGGLGNVDQVRQVFAQYNISCDELCEVLYVLGSSPTTREEARAAMSEIDKDGDGFINLDEFAELILGGSDRGPECRAKELRDAFDLYDLDGNGVILASELPAVLKKLGQKCNRRYCRKMISLVDRDGDSNVNFKEFKKMMTAGC</sequence>
<evidence type="ECO:0000313" key="6">
    <source>
        <dbReference type="EMBL" id="KCW58109.1"/>
    </source>
</evidence>
<reference evidence="6" key="1">
    <citation type="submission" date="2013-07" db="EMBL/GenBank/DDBJ databases">
        <title>The genome of Eucalyptus grandis.</title>
        <authorList>
            <person name="Schmutz J."/>
            <person name="Hayes R."/>
            <person name="Myburg A."/>
            <person name="Tuskan G."/>
            <person name="Grattapaglia D."/>
            <person name="Rokhsar D.S."/>
        </authorList>
    </citation>
    <scope>NUCLEOTIDE SEQUENCE</scope>
    <source>
        <tissue evidence="6">Leaf extractions</tissue>
    </source>
</reference>
<keyword evidence="4" id="KW-0106">Calcium</keyword>
<dbReference type="PANTHER" id="PTHR10891">
    <property type="entry name" value="EF-HAND CALCIUM-BINDING DOMAIN CONTAINING PROTEIN"/>
    <property type="match status" value="1"/>
</dbReference>
<dbReference type="PROSITE" id="PS50222">
    <property type="entry name" value="EF_HAND_2"/>
    <property type="match status" value="3"/>
</dbReference>
<evidence type="ECO:0000259" key="5">
    <source>
        <dbReference type="PROSITE" id="PS50222"/>
    </source>
</evidence>
<dbReference type="GO" id="GO:0005737">
    <property type="term" value="C:cytoplasm"/>
    <property type="evidence" value="ECO:0007669"/>
    <property type="project" value="UniProtKB-ARBA"/>
</dbReference>
<dbReference type="InterPro" id="IPR002048">
    <property type="entry name" value="EF_hand_dom"/>
</dbReference>
<dbReference type="GO" id="GO:0005509">
    <property type="term" value="F:calcium ion binding"/>
    <property type="evidence" value="ECO:0007669"/>
    <property type="project" value="InterPro"/>
</dbReference>
<comment type="function">
    <text evidence="1">Potential calcium sensor.</text>
</comment>
<keyword evidence="2" id="KW-0479">Metal-binding</keyword>
<accession>A0A059AWH7</accession>
<evidence type="ECO:0000256" key="3">
    <source>
        <dbReference type="ARBA" id="ARBA00022737"/>
    </source>
</evidence>
<keyword evidence="3" id="KW-0677">Repeat</keyword>
<evidence type="ECO:0000256" key="4">
    <source>
        <dbReference type="ARBA" id="ARBA00022837"/>
    </source>
</evidence>
<feature type="domain" description="EF-hand" evidence="5">
    <location>
        <begin position="122"/>
        <end position="155"/>
    </location>
</feature>
<gene>
    <name evidence="6" type="ORF">EUGRSUZ_H00832</name>
</gene>
<dbReference type="OMA" id="QTIDICF"/>
<dbReference type="InterPro" id="IPR039647">
    <property type="entry name" value="EF_hand_pair_protein_CML-like"/>
</dbReference>
<feature type="non-terminal residue" evidence="6">
    <location>
        <position position="1"/>
    </location>
</feature>
<dbReference type="FunFam" id="1.10.238.10:FF:000089">
    <property type="entry name" value="calmodulin-like protein 3"/>
    <property type="match status" value="1"/>
</dbReference>
<dbReference type="SMART" id="SM00054">
    <property type="entry name" value="EFh"/>
    <property type="match status" value="3"/>
</dbReference>
<dbReference type="STRING" id="71139.A0A059AWH7"/>
<evidence type="ECO:0000256" key="2">
    <source>
        <dbReference type="ARBA" id="ARBA00022723"/>
    </source>
</evidence>